<reference evidence="1 2" key="1">
    <citation type="submission" date="2017-08" db="EMBL/GenBank/DDBJ databases">
        <authorList>
            <person name="de Groot N.N."/>
        </authorList>
    </citation>
    <scope>NUCLEOTIDE SEQUENCE [LARGE SCALE GENOMIC DNA]</scope>
    <source>
        <strain evidence="1 2">USBA 78</strain>
    </source>
</reference>
<name>A0A285U1N6_9PROT</name>
<protein>
    <submittedName>
        <fullName evidence="1">Uncharacterized protein</fullName>
    </submittedName>
</protein>
<evidence type="ECO:0000313" key="2">
    <source>
        <dbReference type="Proteomes" id="UP000219068"/>
    </source>
</evidence>
<dbReference type="RefSeq" id="WP_097053635.1">
    <property type="nucleotide sequence ID" value="NZ_OBMM01000009.1"/>
</dbReference>
<evidence type="ECO:0000313" key="1">
    <source>
        <dbReference type="EMBL" id="SOC30528.1"/>
    </source>
</evidence>
<dbReference type="EMBL" id="OBMM01000009">
    <property type="protein sequence ID" value="SOC30528.1"/>
    <property type="molecule type" value="Genomic_DNA"/>
</dbReference>
<accession>A0A285U1N6</accession>
<organism evidence="1 2">
    <name type="scientific">Thalassospira xiamenensis</name>
    <dbReference type="NCBI Taxonomy" id="220697"/>
    <lineage>
        <taxon>Bacteria</taxon>
        <taxon>Pseudomonadati</taxon>
        <taxon>Pseudomonadota</taxon>
        <taxon>Alphaproteobacteria</taxon>
        <taxon>Rhodospirillales</taxon>
        <taxon>Thalassospiraceae</taxon>
        <taxon>Thalassospira</taxon>
    </lineage>
</organism>
<proteinExistence type="predicted"/>
<dbReference type="Proteomes" id="UP000219068">
    <property type="component" value="Unassembled WGS sequence"/>
</dbReference>
<gene>
    <name evidence="1" type="ORF">SAMN05428964_10979</name>
</gene>
<sequence length="118" mass="13493">MTELKTQLTLSFESAEGTDEDEIQFFAESKKFEVTLDVDEYRRNSLVASYDAWRKNEIANAESEEYGVELAHIITPSADMTTWDIYATLRINGANYEKAPQQDEDLDDDMMMSAMPGF</sequence>
<dbReference type="AlphaFoldDB" id="A0A285U1N6"/>